<protein>
    <recommendedName>
        <fullName evidence="5">Lebercilin domain-containing protein</fullName>
    </recommendedName>
</protein>
<feature type="region of interest" description="Disordered" evidence="2">
    <location>
        <begin position="1"/>
        <end position="30"/>
    </location>
</feature>
<evidence type="ECO:0008006" key="5">
    <source>
        <dbReference type="Google" id="ProtNLM"/>
    </source>
</evidence>
<keyword evidence="1" id="KW-0175">Coiled coil</keyword>
<feature type="compositionally biased region" description="Polar residues" evidence="2">
    <location>
        <begin position="19"/>
        <end position="30"/>
    </location>
</feature>
<feature type="compositionally biased region" description="Polar residues" evidence="2">
    <location>
        <begin position="1"/>
        <end position="10"/>
    </location>
</feature>
<feature type="coiled-coil region" evidence="1">
    <location>
        <begin position="49"/>
        <end position="76"/>
    </location>
</feature>
<feature type="region of interest" description="Disordered" evidence="2">
    <location>
        <begin position="464"/>
        <end position="487"/>
    </location>
</feature>
<evidence type="ECO:0000256" key="2">
    <source>
        <dbReference type="SAM" id="MobiDB-lite"/>
    </source>
</evidence>
<feature type="coiled-coil region" evidence="1">
    <location>
        <begin position="101"/>
        <end position="128"/>
    </location>
</feature>
<feature type="compositionally biased region" description="Basic residues" evidence="2">
    <location>
        <begin position="326"/>
        <end position="339"/>
    </location>
</feature>
<evidence type="ECO:0000313" key="3">
    <source>
        <dbReference type="EMBL" id="KAL1375588.1"/>
    </source>
</evidence>
<name>A0ABD1CGU0_CULPP</name>
<gene>
    <name evidence="3" type="ORF">pipiens_004623</name>
</gene>
<keyword evidence="4" id="KW-1185">Reference proteome</keyword>
<feature type="region of interest" description="Disordered" evidence="2">
    <location>
        <begin position="284"/>
        <end position="416"/>
    </location>
</feature>
<evidence type="ECO:0000256" key="1">
    <source>
        <dbReference type="SAM" id="Coils"/>
    </source>
</evidence>
<dbReference type="AlphaFoldDB" id="A0ABD1CGU0"/>
<organism evidence="3 4">
    <name type="scientific">Culex pipiens pipiens</name>
    <name type="common">Northern house mosquito</name>
    <dbReference type="NCBI Taxonomy" id="38569"/>
    <lineage>
        <taxon>Eukaryota</taxon>
        <taxon>Metazoa</taxon>
        <taxon>Ecdysozoa</taxon>
        <taxon>Arthropoda</taxon>
        <taxon>Hexapoda</taxon>
        <taxon>Insecta</taxon>
        <taxon>Pterygota</taxon>
        <taxon>Neoptera</taxon>
        <taxon>Endopterygota</taxon>
        <taxon>Diptera</taxon>
        <taxon>Nematocera</taxon>
        <taxon>Culicoidea</taxon>
        <taxon>Culicidae</taxon>
        <taxon>Culicinae</taxon>
        <taxon>Culicini</taxon>
        <taxon>Culex</taxon>
        <taxon>Culex</taxon>
    </lineage>
</organism>
<accession>A0ABD1CGU0</accession>
<dbReference type="Proteomes" id="UP001562425">
    <property type="component" value="Unassembled WGS sequence"/>
</dbReference>
<sequence>MNSPRNTPSKLLQRPARSTPISLRKQTPGQISRRQFAYRRQNRLLRSELATILGRCSQMERTIAELNAQLAEERDQTLQVVPVDKTVLELRNCLTAERTKCEQLQFQLAVTRRENGQLRENMTALSRQLVHQRQLREEQLNQHSVAVNNKTEILRSKLQEAFKENRHLKVKIEQLEKVRTDLVKRHKTSLTSIKSTADELVRLIEKERALNYPDIAVKNPPSHVRISEFHLVTTPRESQFQRTMTPPAVLLCLQLVIVTTGSSWALPATATATGTKVDHSRLEALFPGGSSHSNSPSAKAGVVSRSKRQPWMPTLIDSDDDSFAYRQHHQPPALHHHQHSGLYQQQHHRFHQPPPEDFGAEDYDQDQVHSSEMDSNGDDNEIGDNPFYSAAADATGPESPGSSPGNPVAGHAPGTPVESFDLIREQLERVKEEEDIEIKSELLMKLLEQLPEGPLPIVYIEDAGGSETAPAGSTGGEPSGEDPVGQVERFTANGDKRSGRYYRRYPWKRQNARARTYDADARYLCVPSREDVFKLLVGLHENRIGNHQKTINFCNRKRPAKAIFTNIRFLG</sequence>
<feature type="coiled-coil region" evidence="1">
    <location>
        <begin position="158"/>
        <end position="185"/>
    </location>
</feature>
<comment type="caution">
    <text evidence="3">The sequence shown here is derived from an EMBL/GenBank/DDBJ whole genome shotgun (WGS) entry which is preliminary data.</text>
</comment>
<dbReference type="EMBL" id="JBEHCU010012372">
    <property type="protein sequence ID" value="KAL1375588.1"/>
    <property type="molecule type" value="Genomic_DNA"/>
</dbReference>
<evidence type="ECO:0000313" key="4">
    <source>
        <dbReference type="Proteomes" id="UP001562425"/>
    </source>
</evidence>
<feature type="compositionally biased region" description="Low complexity" evidence="2">
    <location>
        <begin position="396"/>
        <end position="405"/>
    </location>
</feature>
<reference evidence="3 4" key="1">
    <citation type="submission" date="2024-05" db="EMBL/GenBank/DDBJ databases">
        <title>Culex pipiens pipiens assembly and annotation.</title>
        <authorList>
            <person name="Alout H."/>
            <person name="Durand T."/>
        </authorList>
    </citation>
    <scope>NUCLEOTIDE SEQUENCE [LARGE SCALE GENOMIC DNA]</scope>
    <source>
        <strain evidence="3">HA-2024</strain>
        <tissue evidence="3">Whole body</tissue>
    </source>
</reference>
<proteinExistence type="predicted"/>